<comment type="caution">
    <text evidence="1">The sequence shown here is derived from an EMBL/GenBank/DDBJ whole genome shotgun (WGS) entry which is preliminary data.</text>
</comment>
<dbReference type="OrthoDB" id="4776374at2759"/>
<proteinExistence type="predicted"/>
<organism evidence="1 2">
    <name type="scientific">Colletotrichum gloeosporioides (strain Cg-14)</name>
    <name type="common">Anthracnose fungus</name>
    <name type="synonym">Glomerella cingulata</name>
    <dbReference type="NCBI Taxonomy" id="1237896"/>
    <lineage>
        <taxon>Eukaryota</taxon>
        <taxon>Fungi</taxon>
        <taxon>Dikarya</taxon>
        <taxon>Ascomycota</taxon>
        <taxon>Pezizomycotina</taxon>
        <taxon>Sordariomycetes</taxon>
        <taxon>Hypocreomycetidae</taxon>
        <taxon>Glomerellales</taxon>
        <taxon>Glomerellaceae</taxon>
        <taxon>Colletotrichum</taxon>
        <taxon>Colletotrichum gloeosporioides species complex</taxon>
    </lineage>
</organism>
<dbReference type="HOGENOM" id="CLU_1510485_0_0_1"/>
<gene>
    <name evidence="1" type="ORF">CGLO_15481</name>
</gene>
<evidence type="ECO:0000313" key="2">
    <source>
        <dbReference type="Proteomes" id="UP000015530"/>
    </source>
</evidence>
<reference evidence="2" key="1">
    <citation type="journal article" date="2013" name="Mol. Plant Microbe Interact.">
        <title>Global aspects of pacC regulation of pathogenicity genes in Colletotrichum gloeosporioides as revealed by transcriptome analysis.</title>
        <authorList>
            <person name="Alkan N."/>
            <person name="Meng X."/>
            <person name="Friedlander G."/>
            <person name="Reuveni E."/>
            <person name="Sukno S."/>
            <person name="Sherman A."/>
            <person name="Thon M."/>
            <person name="Fluhr R."/>
            <person name="Prusky D."/>
        </authorList>
    </citation>
    <scope>NUCLEOTIDE SEQUENCE [LARGE SCALE GENOMIC DNA]</scope>
    <source>
        <strain evidence="2">Cg-14</strain>
    </source>
</reference>
<evidence type="ECO:0000313" key="1">
    <source>
        <dbReference type="EMBL" id="EQB45624.1"/>
    </source>
</evidence>
<dbReference type="AlphaFoldDB" id="T0K1N6"/>
<accession>T0K1N6</accession>
<sequence>MAVATNPGGHENLIGDKYEIKCRKPEVSDDYLDFYIVTNTDGAQFEAQAFSAMPREREGLLQARRRRMKRIYRSDNFEDEFEYEGRRFLVSRVQRNQKEWTDLEAQVGGRRQQENLPPPPEDCIEKFRAVIPANINEDGPAESRRSTYAAMLSKHHNYPDIVNEATQRRKLCLGRYEA</sequence>
<protein>
    <submittedName>
        <fullName evidence="1">Uncharacterized protein</fullName>
    </submittedName>
</protein>
<dbReference type="EMBL" id="AMYD01003677">
    <property type="protein sequence ID" value="EQB45624.1"/>
    <property type="molecule type" value="Genomic_DNA"/>
</dbReference>
<dbReference type="Proteomes" id="UP000015530">
    <property type="component" value="Unassembled WGS sequence"/>
</dbReference>
<name>T0K1N6_COLGC</name>